<evidence type="ECO:0000313" key="2">
    <source>
        <dbReference type="EMBL" id="TNJ35551.1"/>
    </source>
</evidence>
<dbReference type="Proteomes" id="UP000305760">
    <property type="component" value="Unassembled WGS sequence"/>
</dbReference>
<feature type="compositionally biased region" description="Pro residues" evidence="1">
    <location>
        <begin position="174"/>
        <end position="188"/>
    </location>
</feature>
<reference evidence="2 3" key="1">
    <citation type="submission" date="2019-03" db="EMBL/GenBank/DDBJ databases">
        <title>Arenimonas daejeonensis sp. nov., isolated from compost.</title>
        <authorList>
            <person name="Jeon C.O."/>
        </authorList>
    </citation>
    <scope>NUCLEOTIDE SEQUENCE [LARGE SCALE GENOMIC DNA]</scope>
    <source>
        <strain evidence="2 3">R29</strain>
    </source>
</reference>
<dbReference type="OrthoDB" id="6051102at2"/>
<feature type="region of interest" description="Disordered" evidence="1">
    <location>
        <begin position="168"/>
        <end position="252"/>
    </location>
</feature>
<evidence type="ECO:0000256" key="1">
    <source>
        <dbReference type="SAM" id="MobiDB-lite"/>
    </source>
</evidence>
<evidence type="ECO:0000313" key="3">
    <source>
        <dbReference type="Proteomes" id="UP000305760"/>
    </source>
</evidence>
<keyword evidence="3" id="KW-1185">Reference proteome</keyword>
<feature type="compositionally biased region" description="Basic and acidic residues" evidence="1">
    <location>
        <begin position="227"/>
        <end position="236"/>
    </location>
</feature>
<sequence length="252" mass="26129">MIGALRPTGALLAALAAWSLALLALAIMGLGARVGLHPSNATLAPPLPQVSLTPTDSRLGPLSDYLEVGSRPLLSADRRPPPVTDAGDGSDEAPLDVILTSVLIAGDVKLAIVQRQGDPASLRVRLGETVAGTGWRLVELQPRRAVFEGPQGRRELDLRVFDGSGGTTVVSGTPRPPPAAALPAPAAPKPAGGAVTQGGTEAVAAAPAPSEDSQPAAEMTQEQQVEAIRRRIEARRAQMRAENARRDSQQVE</sequence>
<evidence type="ECO:0008006" key="4">
    <source>
        <dbReference type="Google" id="ProtNLM"/>
    </source>
</evidence>
<dbReference type="RefSeq" id="WP_139447107.1">
    <property type="nucleotide sequence ID" value="NZ_SMDR01000001.1"/>
</dbReference>
<organism evidence="2 3">
    <name type="scientific">Arenimonas terrae</name>
    <dbReference type="NCBI Taxonomy" id="2546226"/>
    <lineage>
        <taxon>Bacteria</taxon>
        <taxon>Pseudomonadati</taxon>
        <taxon>Pseudomonadota</taxon>
        <taxon>Gammaproteobacteria</taxon>
        <taxon>Lysobacterales</taxon>
        <taxon>Lysobacteraceae</taxon>
        <taxon>Arenimonas</taxon>
    </lineage>
</organism>
<proteinExistence type="predicted"/>
<name>A0A5C4RXZ5_9GAMM</name>
<feature type="region of interest" description="Disordered" evidence="1">
    <location>
        <begin position="71"/>
        <end position="91"/>
    </location>
</feature>
<feature type="compositionally biased region" description="Basic and acidic residues" evidence="1">
    <location>
        <begin position="242"/>
        <end position="252"/>
    </location>
</feature>
<comment type="caution">
    <text evidence="2">The sequence shown here is derived from an EMBL/GenBank/DDBJ whole genome shotgun (WGS) entry which is preliminary data.</text>
</comment>
<protein>
    <recommendedName>
        <fullName evidence="4">General secretion pathway protein GspN</fullName>
    </recommendedName>
</protein>
<accession>A0A5C4RXZ5</accession>
<gene>
    <name evidence="2" type="ORF">E1B00_07325</name>
</gene>
<dbReference type="EMBL" id="SMDR01000001">
    <property type="protein sequence ID" value="TNJ35551.1"/>
    <property type="molecule type" value="Genomic_DNA"/>
</dbReference>
<dbReference type="AlphaFoldDB" id="A0A5C4RXZ5"/>